<comment type="similarity">
    <text evidence="1">Belongs to the AB hydrolase superfamily.</text>
</comment>
<dbReference type="GO" id="GO:0016787">
    <property type="term" value="F:hydrolase activity"/>
    <property type="evidence" value="ECO:0007669"/>
    <property type="project" value="UniProtKB-KW"/>
</dbReference>
<accession>A0A8S2W9L7</accession>
<dbReference type="InterPro" id="IPR000073">
    <property type="entry name" value="AB_hydrolase_1"/>
</dbReference>
<dbReference type="InterPro" id="IPR029058">
    <property type="entry name" value="AB_hydrolase_fold"/>
</dbReference>
<evidence type="ECO:0000313" key="4">
    <source>
        <dbReference type="EMBL" id="CAF4430957.1"/>
    </source>
</evidence>
<evidence type="ECO:0000256" key="1">
    <source>
        <dbReference type="ARBA" id="ARBA00008645"/>
    </source>
</evidence>
<comment type="caution">
    <text evidence="4">The sequence shown here is derived from an EMBL/GenBank/DDBJ whole genome shotgun (WGS) entry which is preliminary data.</text>
</comment>
<dbReference type="PANTHER" id="PTHR43798">
    <property type="entry name" value="MONOACYLGLYCEROL LIPASE"/>
    <property type="match status" value="1"/>
</dbReference>
<dbReference type="GO" id="GO:0016020">
    <property type="term" value="C:membrane"/>
    <property type="evidence" value="ECO:0007669"/>
    <property type="project" value="TreeGrafter"/>
</dbReference>
<dbReference type="EMBL" id="CAJOBH010062294">
    <property type="protein sequence ID" value="CAF4430957.1"/>
    <property type="molecule type" value="Genomic_DNA"/>
</dbReference>
<keyword evidence="2" id="KW-0378">Hydrolase</keyword>
<gene>
    <name evidence="4" type="ORF">BYL167_LOCUS32900</name>
</gene>
<dbReference type="InterPro" id="IPR050266">
    <property type="entry name" value="AB_hydrolase_sf"/>
</dbReference>
<name>A0A8S2W9L7_9BILA</name>
<sequence length="361" mass="40879">MIKKLNIPCVWGGHLAGILLKNQSAASPTKPIRKIIGVHGWLDNLNSLLPIAERLAHHDANYEIYLYDRAGHGFSSHLHKGSDYSYAYNLRDLRTVTRTLGWNKEKFSLLGHSYGAHLAMAYAAAYPEEVSCLVALDAIIGVERSSKTFWKNAAARIDKNIEYHAKVPKSYQNELTYEKAIELVRSSRIGIDDASAKLLVERSIRRDKHDKLHFTRDESLRNTQLIPFSEHMAEEAIKTIQAPVLFIGTIKPQWPMPKNYEMFAYDRAGHGFSSHLPKGCEYSMASVIQDLRTVILHLGWDKTKFSMLGHSYGAVFGMVYAACYPEEVECIVAMNTIPSSETSPEDIFKHYRSRIDASLQY</sequence>
<evidence type="ECO:0000256" key="2">
    <source>
        <dbReference type="ARBA" id="ARBA00022801"/>
    </source>
</evidence>
<dbReference type="SUPFAM" id="SSF53474">
    <property type="entry name" value="alpha/beta-Hydrolases"/>
    <property type="match status" value="2"/>
</dbReference>
<organism evidence="4 5">
    <name type="scientific">Rotaria magnacalcarata</name>
    <dbReference type="NCBI Taxonomy" id="392030"/>
    <lineage>
        <taxon>Eukaryota</taxon>
        <taxon>Metazoa</taxon>
        <taxon>Spiralia</taxon>
        <taxon>Gnathifera</taxon>
        <taxon>Rotifera</taxon>
        <taxon>Eurotatoria</taxon>
        <taxon>Bdelloidea</taxon>
        <taxon>Philodinida</taxon>
        <taxon>Philodinidae</taxon>
        <taxon>Rotaria</taxon>
    </lineage>
</organism>
<feature type="domain" description="AB hydrolase-1" evidence="3">
    <location>
        <begin position="260"/>
        <end position="352"/>
    </location>
</feature>
<dbReference type="PRINTS" id="PR00111">
    <property type="entry name" value="ABHYDROLASE"/>
</dbReference>
<feature type="non-terminal residue" evidence="4">
    <location>
        <position position="361"/>
    </location>
</feature>
<dbReference type="Gene3D" id="3.40.50.1820">
    <property type="entry name" value="alpha/beta hydrolase"/>
    <property type="match status" value="2"/>
</dbReference>
<dbReference type="AlphaFoldDB" id="A0A8S2W9L7"/>
<reference evidence="4" key="1">
    <citation type="submission" date="2021-02" db="EMBL/GenBank/DDBJ databases">
        <authorList>
            <person name="Nowell W R."/>
        </authorList>
    </citation>
    <scope>NUCLEOTIDE SEQUENCE</scope>
</reference>
<protein>
    <recommendedName>
        <fullName evidence="3">AB hydrolase-1 domain-containing protein</fullName>
    </recommendedName>
</protein>
<evidence type="ECO:0000313" key="5">
    <source>
        <dbReference type="Proteomes" id="UP000681967"/>
    </source>
</evidence>
<dbReference type="Proteomes" id="UP000681967">
    <property type="component" value="Unassembled WGS sequence"/>
</dbReference>
<feature type="domain" description="AB hydrolase-1" evidence="3">
    <location>
        <begin position="37"/>
        <end position="158"/>
    </location>
</feature>
<dbReference type="Pfam" id="PF00561">
    <property type="entry name" value="Abhydrolase_1"/>
    <property type="match status" value="2"/>
</dbReference>
<proteinExistence type="inferred from homology"/>
<evidence type="ECO:0000259" key="3">
    <source>
        <dbReference type="Pfam" id="PF00561"/>
    </source>
</evidence>
<dbReference type="PANTHER" id="PTHR43798:SF14">
    <property type="entry name" value="SERINE HYDROLASE-LIKE PROTEIN DDB_G0286239"/>
    <property type="match status" value="1"/>
</dbReference>